<dbReference type="GO" id="GO:0004527">
    <property type="term" value="F:exonuclease activity"/>
    <property type="evidence" value="ECO:0007669"/>
    <property type="project" value="UniProtKB-KW"/>
</dbReference>
<dbReference type="InterPro" id="IPR047296">
    <property type="entry name" value="GIY-YIG_UvrC_Cho"/>
</dbReference>
<dbReference type="AlphaFoldDB" id="A0A109W347"/>
<dbReference type="Gene3D" id="3.30.420.10">
    <property type="entry name" value="Ribonuclease H-like superfamily/Ribonuclease H"/>
    <property type="match status" value="1"/>
</dbReference>
<dbReference type="KEGG" id="ard:AXF14_11580"/>
<reference evidence="4" key="1">
    <citation type="submission" date="2016-02" db="EMBL/GenBank/DDBJ databases">
        <authorList>
            <person name="Holder M.E."/>
            <person name="Ajami N.J."/>
            <person name="Petrosino J.F."/>
        </authorList>
    </citation>
    <scope>NUCLEOTIDE SEQUENCE [LARGE SCALE GENOMIC DNA]</scope>
    <source>
        <strain evidence="4">CCUG 36733</strain>
    </source>
</reference>
<dbReference type="NCBIfam" id="NF005907">
    <property type="entry name" value="PRK07883.1-5"/>
    <property type="match status" value="1"/>
</dbReference>
<organism evidence="3 4">
    <name type="scientific">Actinomyces radicidentis</name>
    <dbReference type="NCBI Taxonomy" id="111015"/>
    <lineage>
        <taxon>Bacteria</taxon>
        <taxon>Bacillati</taxon>
        <taxon>Actinomycetota</taxon>
        <taxon>Actinomycetes</taxon>
        <taxon>Actinomycetales</taxon>
        <taxon>Actinomycetaceae</taxon>
        <taxon>Actinomyces</taxon>
    </lineage>
</organism>
<keyword evidence="1" id="KW-0540">Nuclease</keyword>
<sequence length="557" mass="59490">MGTALSDVAFVVVDLETTGGAPGADAITEIGAVRVRGGVNEAEFGTLVNPGRAIPAQITVLTGITNAMVVDAPPVGEALISFLEWARLGSGTDDGTTVLVAHNARFDVGHLRGAARALDLEWTEPRVLDTLALARRAWSRSDVPNHRLGTLASFVGSSTTPTHRALDDARATVDVLHAALEALAPLGVTHLEDLATATDPVPARRRAKTRLADDLPTSPGVYEFVSKAGQVLYVGSAVNLRRRVRSYFTAAEKRSRVAQMLDTTVEVRSIPTPTEIEARVRELRLIAELDPPVNRRSRQPRRQPWLHLVEGRRGEGPHLATTTVLTTEEVGAAVGPFRNRSSAQEAQRAAESVLRLRAWDGGDRRAVAVDDEPADASPARRALAGEIDVVAVPLLERVARLSAEERYEEAGTWTHRLRALVLGARRAETVRPLLGCPHLIAARRRDGGGWELVCVRWGALAGSAVTPPGADPRPAVTALRASAQVVARPERVGAGASVEETQLLADWCLDAGARIVEVGLGPQDDGPTSTRLEEVLSGLTWPIGAAARHQRVVDAVT</sequence>
<dbReference type="FunFam" id="3.30.420.10:FF:000045">
    <property type="entry name" value="3'-5' exonuclease DinG"/>
    <property type="match status" value="1"/>
</dbReference>
<dbReference type="SUPFAM" id="SSF82771">
    <property type="entry name" value="GIY-YIG endonuclease"/>
    <property type="match status" value="1"/>
</dbReference>
<dbReference type="CDD" id="cd06127">
    <property type="entry name" value="DEDDh"/>
    <property type="match status" value="1"/>
</dbReference>
<dbReference type="SMART" id="SM00465">
    <property type="entry name" value="GIYc"/>
    <property type="match status" value="1"/>
</dbReference>
<dbReference type="SMART" id="SM00479">
    <property type="entry name" value="EXOIII"/>
    <property type="match status" value="1"/>
</dbReference>
<dbReference type="InterPro" id="IPR000305">
    <property type="entry name" value="GIY-YIG_endonuc"/>
</dbReference>
<keyword evidence="1" id="KW-0378">Hydrolase</keyword>
<dbReference type="InterPro" id="IPR050066">
    <property type="entry name" value="UvrABC_protein_C"/>
</dbReference>
<accession>A0A109W347</accession>
<gene>
    <name evidence="3" type="ORF">AXF14_11580</name>
</gene>
<dbReference type="PANTHER" id="PTHR30562">
    <property type="entry name" value="UVRC/OXIDOREDUCTASE"/>
    <property type="match status" value="1"/>
</dbReference>
<dbReference type="InterPro" id="IPR036397">
    <property type="entry name" value="RNaseH_sf"/>
</dbReference>
<dbReference type="InterPro" id="IPR006054">
    <property type="entry name" value="DnaQ"/>
</dbReference>
<evidence type="ECO:0000313" key="4">
    <source>
        <dbReference type="Proteomes" id="UP000065220"/>
    </source>
</evidence>
<dbReference type="InterPro" id="IPR035901">
    <property type="entry name" value="GIY-YIG_endonuc_sf"/>
</dbReference>
<dbReference type="Pfam" id="PF00929">
    <property type="entry name" value="RNase_T"/>
    <property type="match status" value="1"/>
</dbReference>
<dbReference type="CDD" id="cd10434">
    <property type="entry name" value="GIY-YIG_UvrC_Cho"/>
    <property type="match status" value="1"/>
</dbReference>
<dbReference type="GO" id="GO:0006260">
    <property type="term" value="P:DNA replication"/>
    <property type="evidence" value="ECO:0007669"/>
    <property type="project" value="InterPro"/>
</dbReference>
<evidence type="ECO:0000259" key="2">
    <source>
        <dbReference type="PROSITE" id="PS50164"/>
    </source>
</evidence>
<dbReference type="OrthoDB" id="9803913at2"/>
<dbReference type="PANTHER" id="PTHR30562:SF1">
    <property type="entry name" value="UVRABC SYSTEM PROTEIN C"/>
    <property type="match status" value="1"/>
</dbReference>
<dbReference type="NCBIfam" id="TIGR00573">
    <property type="entry name" value="dnaq"/>
    <property type="match status" value="1"/>
</dbReference>
<dbReference type="STRING" id="111015.AXF14_11580"/>
<dbReference type="Pfam" id="PF01541">
    <property type="entry name" value="GIY-YIG"/>
    <property type="match status" value="1"/>
</dbReference>
<evidence type="ECO:0000256" key="1">
    <source>
        <dbReference type="ARBA" id="ARBA00022839"/>
    </source>
</evidence>
<dbReference type="Gene3D" id="3.40.1440.10">
    <property type="entry name" value="GIY-YIG endonuclease"/>
    <property type="match status" value="1"/>
</dbReference>
<dbReference type="Proteomes" id="UP000065220">
    <property type="component" value="Chromosome"/>
</dbReference>
<dbReference type="GO" id="GO:0009380">
    <property type="term" value="C:excinuclease repair complex"/>
    <property type="evidence" value="ECO:0007669"/>
    <property type="project" value="TreeGrafter"/>
</dbReference>
<dbReference type="SUPFAM" id="SSF53098">
    <property type="entry name" value="Ribonuclease H-like"/>
    <property type="match status" value="1"/>
</dbReference>
<keyword evidence="1" id="KW-0269">Exonuclease</keyword>
<dbReference type="GO" id="GO:0003677">
    <property type="term" value="F:DNA binding"/>
    <property type="evidence" value="ECO:0007669"/>
    <property type="project" value="InterPro"/>
</dbReference>
<keyword evidence="4" id="KW-1185">Reference proteome</keyword>
<feature type="domain" description="GIY-YIG" evidence="2">
    <location>
        <begin position="217"/>
        <end position="295"/>
    </location>
</feature>
<proteinExistence type="predicted"/>
<dbReference type="EMBL" id="CP014228">
    <property type="protein sequence ID" value="AMD88096.1"/>
    <property type="molecule type" value="Genomic_DNA"/>
</dbReference>
<dbReference type="GO" id="GO:0006289">
    <property type="term" value="P:nucleotide-excision repair"/>
    <property type="evidence" value="ECO:0007669"/>
    <property type="project" value="InterPro"/>
</dbReference>
<protein>
    <submittedName>
        <fullName evidence="3">DNA polymerase III subunit epsilon</fullName>
    </submittedName>
</protein>
<evidence type="ECO:0000313" key="3">
    <source>
        <dbReference type="EMBL" id="AMD88096.1"/>
    </source>
</evidence>
<dbReference type="InterPro" id="IPR012337">
    <property type="entry name" value="RNaseH-like_sf"/>
</dbReference>
<dbReference type="GO" id="GO:0003887">
    <property type="term" value="F:DNA-directed DNA polymerase activity"/>
    <property type="evidence" value="ECO:0007669"/>
    <property type="project" value="InterPro"/>
</dbReference>
<dbReference type="InterPro" id="IPR013520">
    <property type="entry name" value="Ribonucl_H"/>
</dbReference>
<dbReference type="PROSITE" id="PS50164">
    <property type="entry name" value="GIY_YIG"/>
    <property type="match status" value="1"/>
</dbReference>
<name>A0A109W347_ACTRD</name>